<proteinExistence type="inferred from homology"/>
<dbReference type="UniPathway" id="UPA00219"/>
<keyword evidence="7 10" id="KW-0573">Peptidoglycan synthesis</keyword>
<dbReference type="NCBIfam" id="TIGR01143">
    <property type="entry name" value="murF"/>
    <property type="match status" value="1"/>
</dbReference>
<evidence type="ECO:0000259" key="12">
    <source>
        <dbReference type="Pfam" id="PF02875"/>
    </source>
</evidence>
<keyword evidence="1 10" id="KW-0963">Cytoplasm</keyword>
<feature type="domain" description="Mur ligase C-terminal" evidence="12">
    <location>
        <begin position="330"/>
        <end position="445"/>
    </location>
</feature>
<dbReference type="GO" id="GO:0009252">
    <property type="term" value="P:peptidoglycan biosynthetic process"/>
    <property type="evidence" value="ECO:0007669"/>
    <property type="project" value="UniProtKB-UniRule"/>
</dbReference>
<reference evidence="14 15" key="1">
    <citation type="submission" date="2018-03" db="EMBL/GenBank/DDBJ databases">
        <title>Genomic Encyclopedia of Archaeal and Bacterial Type Strains, Phase II (KMG-II): from individual species to whole genera.</title>
        <authorList>
            <person name="Goeker M."/>
        </authorList>
    </citation>
    <scope>NUCLEOTIDE SEQUENCE [LARGE SCALE GENOMIC DNA]</scope>
    <source>
        <strain evidence="14 15">DSM 29318</strain>
    </source>
</reference>
<keyword evidence="3 10" id="KW-0132">Cell division</keyword>
<dbReference type="GO" id="GO:0008360">
    <property type="term" value="P:regulation of cell shape"/>
    <property type="evidence" value="ECO:0007669"/>
    <property type="project" value="UniProtKB-KW"/>
</dbReference>
<dbReference type="GO" id="GO:0051301">
    <property type="term" value="P:cell division"/>
    <property type="evidence" value="ECO:0007669"/>
    <property type="project" value="UniProtKB-KW"/>
</dbReference>
<evidence type="ECO:0000259" key="13">
    <source>
        <dbReference type="Pfam" id="PF08245"/>
    </source>
</evidence>
<dbReference type="InterPro" id="IPR051046">
    <property type="entry name" value="MurCDEF_CellWall_CoF430Synth"/>
</dbReference>
<dbReference type="InterPro" id="IPR036565">
    <property type="entry name" value="Mur-like_cat_sf"/>
</dbReference>
<dbReference type="GO" id="GO:0047480">
    <property type="term" value="F:UDP-N-acetylmuramoyl-tripeptide-D-alanyl-D-alanine ligase activity"/>
    <property type="evidence" value="ECO:0007669"/>
    <property type="project" value="UniProtKB-UniRule"/>
</dbReference>
<gene>
    <name evidence="10" type="primary">murF</name>
    <name evidence="14" type="ORF">BCF33_0424</name>
</gene>
<dbReference type="AlphaFoldDB" id="A0A2T0X7C0"/>
<organism evidence="14 15">
    <name type="scientific">Hasllibacter halocynthiae</name>
    <dbReference type="NCBI Taxonomy" id="595589"/>
    <lineage>
        <taxon>Bacteria</taxon>
        <taxon>Pseudomonadati</taxon>
        <taxon>Pseudomonadota</taxon>
        <taxon>Alphaproteobacteria</taxon>
        <taxon>Rhodobacterales</taxon>
        <taxon>Roseobacteraceae</taxon>
        <taxon>Hasllibacter</taxon>
    </lineage>
</organism>
<dbReference type="PANTHER" id="PTHR43024">
    <property type="entry name" value="UDP-N-ACETYLMURAMOYL-TRIPEPTIDE--D-ALANYL-D-ALANINE LIGASE"/>
    <property type="match status" value="1"/>
</dbReference>
<sequence>MAEPLWTGAEIAEATGGALKAPFDAAGIDIDTRTLRPGDLFVALTAARDGHDFVADALAEGAAGALVSRVPEGVPADAPLVVVPDVLAGLAALGRAGRARTRARVVAVTGSVGKTSTKEMMRTAFGAQRRTHAAQASYNNHWGVPITLALIPKDAEIVVAEIGMNAPGEIAPLSDLARPHVALITAIAPAHLEAFGRIEGIAEEKASIVSGLTGEAHAVLPADAPTFPILRAAAEAKGAQIRTFGTRGDWRLGDVTPKDGRTRFHAATPAGALEVTLDAAGRHFASNALGVLAVAETLGLDVERAARDLGRWRPADGRGVRETARLPGGGEVTLLDDAFNSNPASLGAALEVLASTHPGPEGRRIAVLGDMLELGEDEATIHAAVADDPHMAAIDRVHAVGPLMRHLHDALPANCRAGWHPDAAAAAAAVGSMLRAGDVVLVKGSKASKVSRVVAAIRASGRADRPEGS</sequence>
<dbReference type="Pfam" id="PF02875">
    <property type="entry name" value="Mur_ligase_C"/>
    <property type="match status" value="1"/>
</dbReference>
<accession>A0A2T0X7C0</accession>
<dbReference type="HAMAP" id="MF_02019">
    <property type="entry name" value="MurF"/>
    <property type="match status" value="1"/>
</dbReference>
<evidence type="ECO:0000256" key="2">
    <source>
        <dbReference type="ARBA" id="ARBA00022598"/>
    </source>
</evidence>
<keyword evidence="9 10" id="KW-0961">Cell wall biogenesis/degradation</keyword>
<feature type="binding site" evidence="10">
    <location>
        <begin position="110"/>
        <end position="116"/>
    </location>
    <ligand>
        <name>ATP</name>
        <dbReference type="ChEBI" id="CHEBI:30616"/>
    </ligand>
</feature>
<dbReference type="Gene3D" id="3.90.190.20">
    <property type="entry name" value="Mur ligase, C-terminal domain"/>
    <property type="match status" value="1"/>
</dbReference>
<dbReference type="InterPro" id="IPR036615">
    <property type="entry name" value="Mur_ligase_C_dom_sf"/>
</dbReference>
<comment type="pathway">
    <text evidence="10 11">Cell wall biogenesis; peptidoglycan biosynthesis.</text>
</comment>
<dbReference type="Gene3D" id="3.40.1190.10">
    <property type="entry name" value="Mur-like, catalytic domain"/>
    <property type="match status" value="1"/>
</dbReference>
<evidence type="ECO:0000313" key="15">
    <source>
        <dbReference type="Proteomes" id="UP000238801"/>
    </source>
</evidence>
<dbReference type="GO" id="GO:0005737">
    <property type="term" value="C:cytoplasm"/>
    <property type="evidence" value="ECO:0007669"/>
    <property type="project" value="UniProtKB-SubCell"/>
</dbReference>
<dbReference type="OrthoDB" id="9800958at2"/>
<dbReference type="InterPro" id="IPR013221">
    <property type="entry name" value="Mur_ligase_cen"/>
</dbReference>
<comment type="catalytic activity">
    <reaction evidence="10 11">
        <text>D-alanyl-D-alanine + UDP-N-acetyl-alpha-D-muramoyl-L-alanyl-gamma-D-glutamyl-meso-2,6-diaminopimelate + ATP = UDP-N-acetyl-alpha-D-muramoyl-L-alanyl-gamma-D-glutamyl-meso-2,6-diaminopimeloyl-D-alanyl-D-alanine + ADP + phosphate + H(+)</text>
        <dbReference type="Rhea" id="RHEA:28374"/>
        <dbReference type="ChEBI" id="CHEBI:15378"/>
        <dbReference type="ChEBI" id="CHEBI:30616"/>
        <dbReference type="ChEBI" id="CHEBI:43474"/>
        <dbReference type="ChEBI" id="CHEBI:57822"/>
        <dbReference type="ChEBI" id="CHEBI:61386"/>
        <dbReference type="ChEBI" id="CHEBI:83905"/>
        <dbReference type="ChEBI" id="CHEBI:456216"/>
        <dbReference type="EC" id="6.3.2.10"/>
    </reaction>
</comment>
<dbReference type="EMBL" id="PVTT01000001">
    <property type="protein sequence ID" value="PRY94823.1"/>
    <property type="molecule type" value="Genomic_DNA"/>
</dbReference>
<comment type="subcellular location">
    <subcellularLocation>
        <location evidence="10 11">Cytoplasm</location>
    </subcellularLocation>
</comment>
<evidence type="ECO:0000256" key="8">
    <source>
        <dbReference type="ARBA" id="ARBA00023306"/>
    </source>
</evidence>
<evidence type="ECO:0000256" key="11">
    <source>
        <dbReference type="RuleBase" id="RU004136"/>
    </source>
</evidence>
<dbReference type="InterPro" id="IPR035911">
    <property type="entry name" value="MurE/MurF_N"/>
</dbReference>
<dbReference type="PANTHER" id="PTHR43024:SF1">
    <property type="entry name" value="UDP-N-ACETYLMURAMOYL-TRIPEPTIDE--D-ALANYL-D-ALANINE LIGASE"/>
    <property type="match status" value="1"/>
</dbReference>
<keyword evidence="4 10" id="KW-0547">Nucleotide-binding</keyword>
<dbReference type="Proteomes" id="UP000238801">
    <property type="component" value="Unassembled WGS sequence"/>
</dbReference>
<dbReference type="GO" id="GO:0071555">
    <property type="term" value="P:cell wall organization"/>
    <property type="evidence" value="ECO:0007669"/>
    <property type="project" value="UniProtKB-KW"/>
</dbReference>
<evidence type="ECO:0000256" key="5">
    <source>
        <dbReference type="ARBA" id="ARBA00022840"/>
    </source>
</evidence>
<dbReference type="Gene3D" id="3.40.1390.10">
    <property type="entry name" value="MurE/MurF, N-terminal domain"/>
    <property type="match status" value="1"/>
</dbReference>
<evidence type="ECO:0000256" key="4">
    <source>
        <dbReference type="ARBA" id="ARBA00022741"/>
    </source>
</evidence>
<name>A0A2T0X7C0_9RHOB</name>
<dbReference type="SUPFAM" id="SSF53244">
    <property type="entry name" value="MurD-like peptide ligases, peptide-binding domain"/>
    <property type="match status" value="1"/>
</dbReference>
<protein>
    <recommendedName>
        <fullName evidence="10 11">UDP-N-acetylmuramoyl-tripeptide--D-alanyl-D-alanine ligase</fullName>
        <ecNumber evidence="10 11">6.3.2.10</ecNumber>
    </recommendedName>
    <alternativeName>
        <fullName evidence="10">D-alanyl-D-alanine-adding enzyme</fullName>
    </alternativeName>
</protein>
<keyword evidence="15" id="KW-1185">Reference proteome</keyword>
<dbReference type="SUPFAM" id="SSF53623">
    <property type="entry name" value="MurD-like peptide ligases, catalytic domain"/>
    <property type="match status" value="1"/>
</dbReference>
<comment type="function">
    <text evidence="10 11">Involved in cell wall formation. Catalyzes the final step in the synthesis of UDP-N-acetylmuramoyl-pentapeptide, the precursor of murein.</text>
</comment>
<keyword evidence="8 10" id="KW-0131">Cell cycle</keyword>
<dbReference type="GO" id="GO:0005524">
    <property type="term" value="F:ATP binding"/>
    <property type="evidence" value="ECO:0007669"/>
    <property type="project" value="UniProtKB-UniRule"/>
</dbReference>
<evidence type="ECO:0000256" key="6">
    <source>
        <dbReference type="ARBA" id="ARBA00022960"/>
    </source>
</evidence>
<dbReference type="InterPro" id="IPR004101">
    <property type="entry name" value="Mur_ligase_C"/>
</dbReference>
<evidence type="ECO:0000256" key="3">
    <source>
        <dbReference type="ARBA" id="ARBA00022618"/>
    </source>
</evidence>
<dbReference type="GO" id="GO:0008766">
    <property type="term" value="F:UDP-N-acetylmuramoylalanyl-D-glutamyl-2,6-diaminopimelate-D-alanyl-D-alanine ligase activity"/>
    <property type="evidence" value="ECO:0007669"/>
    <property type="project" value="RHEA"/>
</dbReference>
<feature type="domain" description="Mur ligase central" evidence="13">
    <location>
        <begin position="108"/>
        <end position="295"/>
    </location>
</feature>
<evidence type="ECO:0000256" key="7">
    <source>
        <dbReference type="ARBA" id="ARBA00022984"/>
    </source>
</evidence>
<comment type="similarity">
    <text evidence="10">Belongs to the MurCDEF family. MurF subfamily.</text>
</comment>
<evidence type="ECO:0000256" key="1">
    <source>
        <dbReference type="ARBA" id="ARBA00022490"/>
    </source>
</evidence>
<evidence type="ECO:0000256" key="9">
    <source>
        <dbReference type="ARBA" id="ARBA00023316"/>
    </source>
</evidence>
<evidence type="ECO:0000313" key="14">
    <source>
        <dbReference type="EMBL" id="PRY94823.1"/>
    </source>
</evidence>
<evidence type="ECO:0000256" key="10">
    <source>
        <dbReference type="HAMAP-Rule" id="MF_02019"/>
    </source>
</evidence>
<dbReference type="EC" id="6.3.2.10" evidence="10 11"/>
<keyword evidence="6 10" id="KW-0133">Cell shape</keyword>
<dbReference type="Pfam" id="PF08245">
    <property type="entry name" value="Mur_ligase_M"/>
    <property type="match status" value="1"/>
</dbReference>
<dbReference type="SUPFAM" id="SSF63418">
    <property type="entry name" value="MurE/MurF N-terminal domain"/>
    <property type="match status" value="1"/>
</dbReference>
<dbReference type="RefSeq" id="WP_106159281.1">
    <property type="nucleotide sequence ID" value="NZ_PVTT01000001.1"/>
</dbReference>
<dbReference type="InterPro" id="IPR005863">
    <property type="entry name" value="UDP-N-AcMur_synth"/>
</dbReference>
<keyword evidence="2 10" id="KW-0436">Ligase</keyword>
<keyword evidence="5 10" id="KW-0067">ATP-binding</keyword>
<comment type="caution">
    <text evidence="14">The sequence shown here is derived from an EMBL/GenBank/DDBJ whole genome shotgun (WGS) entry which is preliminary data.</text>
</comment>